<proteinExistence type="predicted"/>
<protein>
    <submittedName>
        <fullName evidence="5">CHY zinc finger protein</fullName>
    </submittedName>
</protein>
<dbReference type="InterPro" id="IPR016694">
    <property type="entry name" value="UCP017292"/>
</dbReference>
<evidence type="ECO:0000313" key="6">
    <source>
        <dbReference type="Proteomes" id="UP001281447"/>
    </source>
</evidence>
<reference evidence="5 6" key="1">
    <citation type="submission" date="2023-10" db="EMBL/GenBank/DDBJ databases">
        <title>Virgibacillus halophilus 5B73C genome.</title>
        <authorList>
            <person name="Miliotis G."/>
            <person name="Sengupta P."/>
            <person name="Hameed A."/>
            <person name="Chuvochina M."/>
            <person name="Mcdonagh F."/>
            <person name="Simpson A.C."/>
            <person name="Singh N.K."/>
            <person name="Rekha P.D."/>
            <person name="Raman K."/>
            <person name="Hugenholtz P."/>
            <person name="Venkateswaran K."/>
        </authorList>
    </citation>
    <scope>NUCLEOTIDE SEQUENCE [LARGE SCALE GENOMIC DNA]</scope>
    <source>
        <strain evidence="5 6">5B73C</strain>
    </source>
</reference>
<keyword evidence="3" id="KW-0862">Zinc</keyword>
<dbReference type="EMBL" id="JAWDIP010000003">
    <property type="protein sequence ID" value="MDY0395092.1"/>
    <property type="molecule type" value="Genomic_DNA"/>
</dbReference>
<gene>
    <name evidence="5" type="ORF">RWE15_12510</name>
</gene>
<dbReference type="PROSITE" id="PS51266">
    <property type="entry name" value="ZF_CHY"/>
    <property type="match status" value="1"/>
</dbReference>
<dbReference type="SUPFAM" id="SSF161219">
    <property type="entry name" value="CHY zinc finger-like"/>
    <property type="match status" value="1"/>
</dbReference>
<dbReference type="Proteomes" id="UP001281447">
    <property type="component" value="Unassembled WGS sequence"/>
</dbReference>
<evidence type="ECO:0000256" key="2">
    <source>
        <dbReference type="ARBA" id="ARBA00022771"/>
    </source>
</evidence>
<comment type="caution">
    <text evidence="5">The sequence shown here is derived from an EMBL/GenBank/DDBJ whole genome shotgun (WGS) entry which is preliminary data.</text>
</comment>
<keyword evidence="1" id="KW-0479">Metal-binding</keyword>
<dbReference type="InterPro" id="IPR037274">
    <property type="entry name" value="Znf_CHY_sf"/>
</dbReference>
<evidence type="ECO:0000256" key="3">
    <source>
        <dbReference type="ARBA" id="ARBA00022833"/>
    </source>
</evidence>
<keyword evidence="2" id="KW-0863">Zinc-finger</keyword>
<dbReference type="Pfam" id="PF05495">
    <property type="entry name" value="zf-CHY"/>
    <property type="match status" value="1"/>
</dbReference>
<dbReference type="RefSeq" id="WP_390355888.1">
    <property type="nucleotide sequence ID" value="NZ_JBHUIZ010000012.1"/>
</dbReference>
<sequence>MPNVYGPTVDEQTRCIHYHGPTDIIAIKFHCCGKYYPCYQCHHACEEHEISVWNKAAFHQYAILCGVCGEELTINEYLHTKQCIHCRAPFNVGCKMHYHIYFEL</sequence>
<dbReference type="InterPro" id="IPR008913">
    <property type="entry name" value="Znf_CHY"/>
</dbReference>
<keyword evidence="6" id="KW-1185">Reference proteome</keyword>
<accession>A0ABU5C8V1</accession>
<evidence type="ECO:0000313" key="5">
    <source>
        <dbReference type="EMBL" id="MDY0395092.1"/>
    </source>
</evidence>
<dbReference type="PIRSF" id="PIRSF017292">
    <property type="entry name" value="UCP017292_Znf_CHY"/>
    <property type="match status" value="1"/>
</dbReference>
<feature type="domain" description="CHY-type" evidence="4">
    <location>
        <begin position="8"/>
        <end position="88"/>
    </location>
</feature>
<name>A0ABU5C8V1_9BACI</name>
<evidence type="ECO:0000259" key="4">
    <source>
        <dbReference type="PROSITE" id="PS51266"/>
    </source>
</evidence>
<evidence type="ECO:0000256" key="1">
    <source>
        <dbReference type="ARBA" id="ARBA00022723"/>
    </source>
</evidence>
<organism evidence="5 6">
    <name type="scientific">Tigheibacillus halophilus</name>
    <dbReference type="NCBI Taxonomy" id="361280"/>
    <lineage>
        <taxon>Bacteria</taxon>
        <taxon>Bacillati</taxon>
        <taxon>Bacillota</taxon>
        <taxon>Bacilli</taxon>
        <taxon>Bacillales</taxon>
        <taxon>Bacillaceae</taxon>
        <taxon>Tigheibacillus</taxon>
    </lineage>
</organism>